<dbReference type="EMBL" id="CP013067">
    <property type="protein sequence ID" value="ALP41806.1"/>
    <property type="molecule type" value="Genomic_DNA"/>
</dbReference>
<evidence type="ECO:0000313" key="2">
    <source>
        <dbReference type="EMBL" id="ALP41806.1"/>
    </source>
</evidence>
<gene>
    <name evidence="2" type="ORF">WL1483_2387</name>
</gene>
<evidence type="ECO:0000313" key="3">
    <source>
        <dbReference type="Proteomes" id="UP000058114"/>
    </source>
</evidence>
<keyword evidence="1" id="KW-1133">Transmembrane helix</keyword>
<feature type="transmembrane region" description="Helical" evidence="1">
    <location>
        <begin position="30"/>
        <end position="51"/>
    </location>
</feature>
<dbReference type="RefSeq" id="WP_060587970.1">
    <property type="nucleotide sequence ID" value="NZ_CP013067.1"/>
</dbReference>
<reference evidence="2 3" key="2">
    <citation type="journal article" date="2016" name="Genome Announc.">
        <title>Complete Genome Sequence of the Highly Virulent Aeromonas schubertii Strain WL1483, Isolated from Diseased Snakehead Fish (Channa argus) in China.</title>
        <authorList>
            <person name="Liu L."/>
            <person name="Li N."/>
            <person name="Zhang D."/>
            <person name="Fu X."/>
            <person name="Shi C."/>
            <person name="Lin Q."/>
            <person name="Hao G."/>
        </authorList>
    </citation>
    <scope>NUCLEOTIDE SEQUENCE [LARGE SCALE GENOMIC DNA]</scope>
    <source>
        <strain evidence="2 3">WL1483</strain>
    </source>
</reference>
<keyword evidence="1" id="KW-0812">Transmembrane</keyword>
<dbReference type="Proteomes" id="UP000058114">
    <property type="component" value="Chromosome"/>
</dbReference>
<accession>A0A0S2SJG4</accession>
<dbReference type="KEGG" id="asr:WL1483_2387"/>
<organism evidence="2 3">
    <name type="scientific">Aeromonas schubertii</name>
    <dbReference type="NCBI Taxonomy" id="652"/>
    <lineage>
        <taxon>Bacteria</taxon>
        <taxon>Pseudomonadati</taxon>
        <taxon>Pseudomonadota</taxon>
        <taxon>Gammaproteobacteria</taxon>
        <taxon>Aeromonadales</taxon>
        <taxon>Aeromonadaceae</taxon>
        <taxon>Aeromonas</taxon>
    </lineage>
</organism>
<sequence>MVSSEKAAELAKQLIENYLNQCQLATNEDAAVVLMNLVAASGVVMVATVGFDEGMARLFATVDLVEKKTAYVKFTQQTVN</sequence>
<dbReference type="AlphaFoldDB" id="A0A0S2SJG4"/>
<evidence type="ECO:0000256" key="1">
    <source>
        <dbReference type="SAM" id="Phobius"/>
    </source>
</evidence>
<protein>
    <submittedName>
        <fullName evidence="2">Uncharacterized protein</fullName>
    </submittedName>
</protein>
<name>A0A0S2SJG4_9GAMM</name>
<reference evidence="3" key="1">
    <citation type="submission" date="2015-10" db="EMBL/GenBank/DDBJ databases">
        <title>Complete Genome Sequence of Aeromonas schubertii strain WL1483.</title>
        <authorList>
            <person name="Liu L."/>
        </authorList>
    </citation>
    <scope>NUCLEOTIDE SEQUENCE [LARGE SCALE GENOMIC DNA]</scope>
    <source>
        <strain evidence="3">WL1483</strain>
    </source>
</reference>
<keyword evidence="1" id="KW-0472">Membrane</keyword>
<proteinExistence type="predicted"/>